<accession>A0ACC3AD76</accession>
<proteinExistence type="predicted"/>
<keyword evidence="2" id="KW-1185">Reference proteome</keyword>
<evidence type="ECO:0000313" key="1">
    <source>
        <dbReference type="EMBL" id="KAJ9660082.1"/>
    </source>
</evidence>
<gene>
    <name evidence="1" type="ORF">H2198_002779</name>
</gene>
<comment type="caution">
    <text evidence="1">The sequence shown here is derived from an EMBL/GenBank/DDBJ whole genome shotgun (WGS) entry which is preliminary data.</text>
</comment>
<dbReference type="EMBL" id="JAPDRQ010000034">
    <property type="protein sequence ID" value="KAJ9660082.1"/>
    <property type="molecule type" value="Genomic_DNA"/>
</dbReference>
<protein>
    <submittedName>
        <fullName evidence="1">Uncharacterized protein</fullName>
    </submittedName>
</protein>
<dbReference type="Proteomes" id="UP001172386">
    <property type="component" value="Unassembled WGS sequence"/>
</dbReference>
<evidence type="ECO:0000313" key="2">
    <source>
        <dbReference type="Proteomes" id="UP001172386"/>
    </source>
</evidence>
<reference evidence="1" key="1">
    <citation type="submission" date="2022-10" db="EMBL/GenBank/DDBJ databases">
        <title>Culturing micro-colonial fungi from biological soil crusts in the Mojave desert and describing Neophaeococcomyces mojavensis, and introducing the new genera and species Taxawa tesnikishii.</title>
        <authorList>
            <person name="Kurbessoian T."/>
            <person name="Stajich J.E."/>
        </authorList>
    </citation>
    <scope>NUCLEOTIDE SEQUENCE</scope>
    <source>
        <strain evidence="1">JES_112</strain>
    </source>
</reference>
<name>A0ACC3AD76_9EURO</name>
<organism evidence="1 2">
    <name type="scientific">Neophaeococcomyces mojaviensis</name>
    <dbReference type="NCBI Taxonomy" id="3383035"/>
    <lineage>
        <taxon>Eukaryota</taxon>
        <taxon>Fungi</taxon>
        <taxon>Dikarya</taxon>
        <taxon>Ascomycota</taxon>
        <taxon>Pezizomycotina</taxon>
        <taxon>Eurotiomycetes</taxon>
        <taxon>Chaetothyriomycetidae</taxon>
        <taxon>Chaetothyriales</taxon>
        <taxon>Chaetothyriales incertae sedis</taxon>
        <taxon>Neophaeococcomyces</taxon>
    </lineage>
</organism>
<sequence length="458" mass="50744">MAIEEVSVSFCTFGMFIIDEIEWNTPDPPPTKYDLIGGAGTYAVLGARLAVSPSVSLARSISWIVDMGSDFPASVKDTIDSWSTNCIFRHDMNRLTTRAWNGYGLNDWRDFKYLTPKVRLEVSSLNSSQIMSKSFHMVCSPQRCIDITTRLREARLKIGESRSNPIIVWEPIPDLCSPEELESLQIAAKNCSVISPNHDELRLFFPEEKGANQADLVMSFMGWTSSSQTERGESVPVLIVREGSNGSTAYFRTKPAAESTSYGAPKQTTSEFRVVSVHLPAYHTPSTVDQVVDPTGGGNTYLGALAVSMTDVHVRVLHPSLKAIYLSLGWVSESDLFCHGQASAVPLDMPSKMYNQIQTVVNAMIHANIAASFAIEQNGVPALVSPESNMQHGAEVEGRSVKETWNGEAFLARLQTYLDREASAIRQQIEQTKNMLRRDTMRNISPDRRGDPSDVRQK</sequence>